<reference evidence="2" key="1">
    <citation type="journal article" date="2023" name="Front. Plant Sci.">
        <title>Chromosomal-level genome assembly of Melastoma candidum provides insights into trichome evolution.</title>
        <authorList>
            <person name="Zhong Y."/>
            <person name="Wu W."/>
            <person name="Sun C."/>
            <person name="Zou P."/>
            <person name="Liu Y."/>
            <person name="Dai S."/>
            <person name="Zhou R."/>
        </authorList>
    </citation>
    <scope>NUCLEOTIDE SEQUENCE [LARGE SCALE GENOMIC DNA]</scope>
</reference>
<comment type="caution">
    <text evidence="1">The sequence shown here is derived from an EMBL/GenBank/DDBJ whole genome shotgun (WGS) entry which is preliminary data.</text>
</comment>
<organism evidence="1 2">
    <name type="scientific">Melastoma candidum</name>
    <dbReference type="NCBI Taxonomy" id="119954"/>
    <lineage>
        <taxon>Eukaryota</taxon>
        <taxon>Viridiplantae</taxon>
        <taxon>Streptophyta</taxon>
        <taxon>Embryophyta</taxon>
        <taxon>Tracheophyta</taxon>
        <taxon>Spermatophyta</taxon>
        <taxon>Magnoliopsida</taxon>
        <taxon>eudicotyledons</taxon>
        <taxon>Gunneridae</taxon>
        <taxon>Pentapetalae</taxon>
        <taxon>rosids</taxon>
        <taxon>malvids</taxon>
        <taxon>Myrtales</taxon>
        <taxon>Melastomataceae</taxon>
        <taxon>Melastomatoideae</taxon>
        <taxon>Melastomateae</taxon>
        <taxon>Melastoma</taxon>
    </lineage>
</organism>
<gene>
    <name evidence="1" type="ORF">MLD38_012319</name>
</gene>
<dbReference type="Proteomes" id="UP001057402">
    <property type="component" value="Chromosome 4"/>
</dbReference>
<protein>
    <submittedName>
        <fullName evidence="1">Uncharacterized protein</fullName>
    </submittedName>
</protein>
<evidence type="ECO:0000313" key="2">
    <source>
        <dbReference type="Proteomes" id="UP001057402"/>
    </source>
</evidence>
<dbReference type="EMBL" id="CM042883">
    <property type="protein sequence ID" value="KAI4374309.1"/>
    <property type="molecule type" value="Genomic_DNA"/>
</dbReference>
<sequence length="1382" mass="151692">MAPSRRKGTSKAAAAAAAARRDWKVGDLVLAKVKGFPAWPATVSDPAKWGYRADWKKVLVYFFGTQQIAFCNPADVEEFSEEKKESLLGKRHGKGADFVRAVREIIESYEKLKQQTQNDEIKVEKVTQGDANSEDSSPKVLVKDLLRFSSQSSNHQSKCMDTKVNLGEEEPPVSRKDAVDVEQDEDIGYGKTSEEQIIDNVNEVRPLSTYSLRRRSGGSRMGSSMNKKRALLTRRSRSSSGLSSSKVESSTLPCKDAEHFVGVSSSNSVMEASGRRSRRTRRSVDVSKGEDLDSPSISAYSSMEESGSEVVSMDSDDSHGDSAVESGSKHGHSEMAVETMESAHVEGHIQQRKSLDLDVKAVVVKRKRKPNRKRLISDTVELTPINDSELNFDASQDMVASDSGVSLGKCPRENGDEHLPLVKRARVRMSKLSAAEAICAYPELEEQSPSQNQLNPPPLSCFSADNDINTSHLGAEAIPQDITTETCLQYPDVSLQVHPPAGSTGSADVEAALPPSKRLHRALEAMSANATEPRPSSDEASLAVQIATSDCHISPVQSSSSLQMALDSKDTKAFGKQILNSIGGGSTVNISGGSTPLDLKYPPETADAAIRDNDFPEVGMQSECGMLERDIENGAEARNVLEISSAACMNVRLEEVPSPDHLVTEENESRLRKDEALMYEVSHGIDVRNGGPDFELPNHETDGTEKLSGTPKCSGAEVDNVLKDEAIDAEIRTDQMENYDRPTEMMDSTDIEHSITHEAGCSQDLCQSSHDVPNQLVHENGSHTFSNGHLSEREESTAHLGSASLSDRVHCSHRVSPPTASACHLSTSASSRNSQSSGSASPAASSRFRRPEFEPSTVQPRSQDKLSNSDEVHATLSSFEAVLGGLTRTKESIGRATRVALDCAKFGIAAKVVDLLARTLEREPSLYKRVDLFFLIDSIMQSSRGLKGEAGGMYLSIVQSKLSRLVTAAAPPGHTAHENRRQCFKVLRLWLERRILPESILRQHIRELDVMNGSSSAGPYSRRSARTERAFDDPIREMEGMLVDEYGSNSSFQLPGFCMPRMRKDDDEGSESDESFEAVTPERPGDDPEDEISAPVEKRGHILQDVDGELEMEDVAPIETEINDVSTVYSAPGSQSIGQQFQPPFAPPPPQDIPPSSAPLPLSTLPPPPPPPFSSGLPSHLPNGVDQNAHRSSNDVPSNMTQHGGINHVAPRDDHRILEPPPYHSPDFREREKQMPVPHNDGSYGRRPMNNFRENDGPWDHRGYPLRPPHHGDQLSYDQRFRSRRDPPPPSHSRYHSPHNRGFLGLIQNLVITTKLETSILVHMTARLMIIQECQTMDGDILRGLQTTEITCHSDLLMKDPISGDRDEFTASKLRLISCNRV</sequence>
<name>A0ACB9R622_9MYRT</name>
<evidence type="ECO:0000313" key="1">
    <source>
        <dbReference type="EMBL" id="KAI4374309.1"/>
    </source>
</evidence>
<proteinExistence type="predicted"/>
<accession>A0ACB9R622</accession>
<keyword evidence="2" id="KW-1185">Reference proteome</keyword>